<keyword evidence="1" id="KW-1133">Transmembrane helix</keyword>
<reference evidence="2 3" key="1">
    <citation type="journal article" date="2016" name="J. Zhejiang Univ. Sci. B">
        <title>Antibiotic resistance mechanisms of Myroides sp.</title>
        <authorList>
            <person name="Hu S."/>
            <person name="Yuan S."/>
            <person name="Qu H."/>
            <person name="Jiang T."/>
            <person name="Zhou Y."/>
            <person name="Wang M."/>
            <person name="Ming D."/>
        </authorList>
    </citation>
    <scope>NUCLEOTIDE SEQUENCE [LARGE SCALE GENOMIC DNA]</scope>
    <source>
        <strain evidence="2 3">PR63039</strain>
    </source>
</reference>
<protein>
    <submittedName>
        <fullName evidence="2">Uncharacterized protein</fullName>
    </submittedName>
</protein>
<evidence type="ECO:0000313" key="3">
    <source>
        <dbReference type="Proteomes" id="UP000069030"/>
    </source>
</evidence>
<dbReference type="AlphaFoldDB" id="A0AAI8G6H1"/>
<dbReference type="Proteomes" id="UP000069030">
    <property type="component" value="Chromosome"/>
</dbReference>
<gene>
    <name evidence="2" type="ORF">AS202_18805</name>
</gene>
<name>A0AAI8G6H1_9FLAO</name>
<dbReference type="EMBL" id="CP013690">
    <property type="protein sequence ID" value="ALU28070.1"/>
    <property type="molecule type" value="Genomic_DNA"/>
</dbReference>
<accession>A0AAI8G6H1</accession>
<organism evidence="2 3">
    <name type="scientific">Myroides odoratimimus</name>
    <dbReference type="NCBI Taxonomy" id="76832"/>
    <lineage>
        <taxon>Bacteria</taxon>
        <taxon>Pseudomonadati</taxon>
        <taxon>Bacteroidota</taxon>
        <taxon>Flavobacteriia</taxon>
        <taxon>Flavobacteriales</taxon>
        <taxon>Flavobacteriaceae</taxon>
        <taxon>Myroides</taxon>
    </lineage>
</organism>
<dbReference type="KEGG" id="mod:AS202_18805"/>
<keyword evidence="1" id="KW-0472">Membrane</keyword>
<sequence>MEDFSFLNLNKNTVIETHFKSIFRTTPILLNSPNILFFSFFLSAIKTTQKNKKGLRILKCVALIYIYKTGVFIFSLLKGIYK</sequence>
<feature type="transmembrane region" description="Helical" evidence="1">
    <location>
        <begin position="28"/>
        <end position="45"/>
    </location>
</feature>
<keyword evidence="1" id="KW-0812">Transmembrane</keyword>
<feature type="transmembrane region" description="Helical" evidence="1">
    <location>
        <begin position="57"/>
        <end position="77"/>
    </location>
</feature>
<evidence type="ECO:0000256" key="1">
    <source>
        <dbReference type="SAM" id="Phobius"/>
    </source>
</evidence>
<evidence type="ECO:0000313" key="2">
    <source>
        <dbReference type="EMBL" id="ALU28070.1"/>
    </source>
</evidence>
<proteinExistence type="predicted"/>